<reference evidence="2 3" key="1">
    <citation type="journal article" date="2014" name="Genome Announc.">
        <title>Complete Genome Sequence of Polychlorinated Biphenyl Degrader Comamonas testosteroni TK102 (NBRC 109938).</title>
        <authorList>
            <person name="Fukuda K."/>
            <person name="Hosoyama A."/>
            <person name="Tsuchikane K."/>
            <person name="Ohji S."/>
            <person name="Yamazoe A."/>
            <person name="Fujita N."/>
            <person name="Shintani M."/>
            <person name="Kimbara K."/>
        </authorList>
    </citation>
    <scope>NUCLEOTIDE SEQUENCE [LARGE SCALE GENOMIC DNA]</scope>
    <source>
        <strain evidence="2">TK102</strain>
    </source>
</reference>
<name>A0A076PHT9_COMTE</name>
<dbReference type="Proteomes" id="UP000028782">
    <property type="component" value="Chromosome"/>
</dbReference>
<dbReference type="HOGENOM" id="CLU_1088638_0_0_4"/>
<keyword evidence="1" id="KW-0732">Signal</keyword>
<organism evidence="2 3">
    <name type="scientific">Comamonas testosteroni TK102</name>
    <dbReference type="NCBI Taxonomy" id="1392005"/>
    <lineage>
        <taxon>Bacteria</taxon>
        <taxon>Pseudomonadati</taxon>
        <taxon>Pseudomonadota</taxon>
        <taxon>Betaproteobacteria</taxon>
        <taxon>Burkholderiales</taxon>
        <taxon>Comamonadaceae</taxon>
        <taxon>Comamonas</taxon>
    </lineage>
</organism>
<feature type="chain" id="PRO_5001716506" description="Lipoprotein" evidence="1">
    <location>
        <begin position="25"/>
        <end position="255"/>
    </location>
</feature>
<evidence type="ECO:0000313" key="2">
    <source>
        <dbReference type="EMBL" id="AIJ45148.1"/>
    </source>
</evidence>
<feature type="signal peptide" evidence="1">
    <location>
        <begin position="1"/>
        <end position="24"/>
    </location>
</feature>
<accession>A0A076PHT9</accession>
<proteinExistence type="predicted"/>
<evidence type="ECO:0000256" key="1">
    <source>
        <dbReference type="SAM" id="SignalP"/>
    </source>
</evidence>
<protein>
    <recommendedName>
        <fullName evidence="4">Lipoprotein</fullName>
    </recommendedName>
</protein>
<dbReference type="AlphaFoldDB" id="A0A076PHT9"/>
<gene>
    <name evidence="2" type="ORF">O987_04920</name>
</gene>
<evidence type="ECO:0000313" key="3">
    <source>
        <dbReference type="Proteomes" id="UP000028782"/>
    </source>
</evidence>
<evidence type="ECO:0008006" key="4">
    <source>
        <dbReference type="Google" id="ProtNLM"/>
    </source>
</evidence>
<dbReference type="KEGG" id="ctes:O987_04920"/>
<dbReference type="EMBL" id="CP006704">
    <property type="protein sequence ID" value="AIJ45148.1"/>
    <property type="molecule type" value="Genomic_DNA"/>
</dbReference>
<sequence length="255" mass="27299">MDHMNHKTLSTLLFSLAVSPAVFGQTFICPTGPGPGQRQVGMTGGSPGLASVPVCEQFSSAPAATQRAEPSPADALGSLARGQLELLREGQELIKEGQRIAQDPQYQKLRKGYWMFSHDEKNPRSGLGCAAIFGSMSGAVQLSGPTAKHDGALLTFLGMDIPQPASPRKIRTTLTQNQDRPQEVGAINYTTSNGKWGAIVYALGGPEALVKELGEEEEARFKVSMEGKEVISTFYKEGGKAREFLSKCMAGQPTK</sequence>